<dbReference type="Proteomes" id="UP001239111">
    <property type="component" value="Chromosome 3"/>
</dbReference>
<sequence length="139" mass="16155">MRDIMNQYVTYVKNHYVAKEIWVVFDGYPDDRSNSTKSYQRFQRHRVIGLEIKLQPDTPIKSKQKDFLSNEENEKRLIQMLCQELQNQNIKAKIAEEDADLLIVKTGMATAVARPNNNVDVVGEDVDLLVIMNELAWTI</sequence>
<proteinExistence type="predicted"/>
<evidence type="ECO:0000313" key="2">
    <source>
        <dbReference type="Proteomes" id="UP001239111"/>
    </source>
</evidence>
<accession>A0ACC2NDB5</accession>
<comment type="caution">
    <text evidence="1">The sequence shown here is derived from an EMBL/GenBank/DDBJ whole genome shotgun (WGS) entry which is preliminary data.</text>
</comment>
<protein>
    <submittedName>
        <fullName evidence="1">Uncharacterized protein</fullName>
    </submittedName>
</protein>
<organism evidence="1 2">
    <name type="scientific">Eretmocerus hayati</name>
    <dbReference type="NCBI Taxonomy" id="131215"/>
    <lineage>
        <taxon>Eukaryota</taxon>
        <taxon>Metazoa</taxon>
        <taxon>Ecdysozoa</taxon>
        <taxon>Arthropoda</taxon>
        <taxon>Hexapoda</taxon>
        <taxon>Insecta</taxon>
        <taxon>Pterygota</taxon>
        <taxon>Neoptera</taxon>
        <taxon>Endopterygota</taxon>
        <taxon>Hymenoptera</taxon>
        <taxon>Apocrita</taxon>
        <taxon>Proctotrupomorpha</taxon>
        <taxon>Chalcidoidea</taxon>
        <taxon>Aphelinidae</taxon>
        <taxon>Aphelininae</taxon>
        <taxon>Eretmocerus</taxon>
    </lineage>
</organism>
<reference evidence="1" key="1">
    <citation type="submission" date="2023-04" db="EMBL/GenBank/DDBJ databases">
        <title>A chromosome-level genome assembly of the parasitoid wasp Eretmocerus hayati.</title>
        <authorList>
            <person name="Zhong Y."/>
            <person name="Liu S."/>
            <person name="Liu Y."/>
        </authorList>
    </citation>
    <scope>NUCLEOTIDE SEQUENCE</scope>
    <source>
        <strain evidence="1">ZJU_SS_LIU_2023</strain>
    </source>
</reference>
<keyword evidence="2" id="KW-1185">Reference proteome</keyword>
<evidence type="ECO:0000313" key="1">
    <source>
        <dbReference type="EMBL" id="KAJ8669140.1"/>
    </source>
</evidence>
<name>A0ACC2NDB5_9HYME</name>
<gene>
    <name evidence="1" type="ORF">QAD02_000399</name>
</gene>
<dbReference type="EMBL" id="CM056743">
    <property type="protein sequence ID" value="KAJ8669140.1"/>
    <property type="molecule type" value="Genomic_DNA"/>
</dbReference>